<proteinExistence type="predicted"/>
<feature type="region of interest" description="Disordered" evidence="1">
    <location>
        <begin position="59"/>
        <end position="84"/>
    </location>
</feature>
<gene>
    <name evidence="2" type="ORF">DEA8626_02990</name>
</gene>
<accession>A0A2R8BKS6</accession>
<sequence>MTDMTIPRLTADRRYPPLPTSAIPKPYRFGRASLAVSALALGVYLASMAVPSAPPAEVEDAAAEQAAEELAAAEEAPVATDTEPAEQVQFAYVVAPDLVEAAQEAGATAEEAREEPINMDAPPAATDPAISEAVQEMIEQALQEEAPTLQDPVPGEIAEASSFVDESVPSEGGSERPAIGLPDLARPGVADAWLARGVIVLTLETSRGDFVATRPAGDGAVGSAYTDLVILRPEDLLTRPDLVQRSNMRLRSTLSAIPLARLETELALQHEALDITAPPAVHFSDRAADQIMALIRDIQASLPMTTDGGPSQPGDIRIDICFGGLTPRAQRVVDRATGQAILQSEGCE</sequence>
<dbReference type="RefSeq" id="WP_108853977.1">
    <property type="nucleotide sequence ID" value="NZ_OMOQ01000002.1"/>
</dbReference>
<reference evidence="2 3" key="1">
    <citation type="submission" date="2018-03" db="EMBL/GenBank/DDBJ databases">
        <authorList>
            <person name="Keele B.F."/>
        </authorList>
    </citation>
    <scope>NUCLEOTIDE SEQUENCE [LARGE SCALE GENOMIC DNA]</scope>
    <source>
        <strain evidence="2 3">CECT 8626</strain>
    </source>
</reference>
<dbReference type="AlphaFoldDB" id="A0A2R8BKS6"/>
<evidence type="ECO:0000313" key="2">
    <source>
        <dbReference type="EMBL" id="SPH23913.1"/>
    </source>
</evidence>
<dbReference type="EMBL" id="OMOQ01000002">
    <property type="protein sequence ID" value="SPH23913.1"/>
    <property type="molecule type" value="Genomic_DNA"/>
</dbReference>
<organism evidence="2 3">
    <name type="scientific">Albidovulum aquaemixtae</name>
    <dbReference type="NCBI Taxonomy" id="1542388"/>
    <lineage>
        <taxon>Bacteria</taxon>
        <taxon>Pseudomonadati</taxon>
        <taxon>Pseudomonadota</taxon>
        <taxon>Alphaproteobacteria</taxon>
        <taxon>Rhodobacterales</taxon>
        <taxon>Paracoccaceae</taxon>
        <taxon>Albidovulum</taxon>
    </lineage>
</organism>
<feature type="compositionally biased region" description="Low complexity" evidence="1">
    <location>
        <begin position="63"/>
        <end position="84"/>
    </location>
</feature>
<protein>
    <submittedName>
        <fullName evidence="2">Uncharacterized protein</fullName>
    </submittedName>
</protein>
<name>A0A2R8BKS6_9RHOB</name>
<keyword evidence="3" id="KW-1185">Reference proteome</keyword>
<evidence type="ECO:0000256" key="1">
    <source>
        <dbReference type="SAM" id="MobiDB-lite"/>
    </source>
</evidence>
<evidence type="ECO:0000313" key="3">
    <source>
        <dbReference type="Proteomes" id="UP000244924"/>
    </source>
</evidence>
<dbReference type="Proteomes" id="UP000244924">
    <property type="component" value="Unassembled WGS sequence"/>
</dbReference>